<keyword evidence="3" id="KW-1185">Reference proteome</keyword>
<name>A0A5B9Y7I7_9MOLU</name>
<dbReference type="PROSITE" id="PS51257">
    <property type="entry name" value="PROKAR_LIPOPROTEIN"/>
    <property type="match status" value="1"/>
</dbReference>
<protein>
    <recommendedName>
        <fullName evidence="4">Lipoprotein</fullName>
    </recommendedName>
</protein>
<proteinExistence type="predicted"/>
<dbReference type="RefSeq" id="WP_166508650.1">
    <property type="nucleotide sequence ID" value="NZ_CP043026.1"/>
</dbReference>
<dbReference type="Proteomes" id="UP000323144">
    <property type="component" value="Chromosome"/>
</dbReference>
<evidence type="ECO:0000256" key="1">
    <source>
        <dbReference type="SAM" id="SignalP"/>
    </source>
</evidence>
<dbReference type="KEGG" id="schi:SCHIN_v1c10940"/>
<evidence type="ECO:0000313" key="3">
    <source>
        <dbReference type="Proteomes" id="UP000323144"/>
    </source>
</evidence>
<evidence type="ECO:0000313" key="2">
    <source>
        <dbReference type="EMBL" id="QEH62287.1"/>
    </source>
</evidence>
<feature type="signal peptide" evidence="1">
    <location>
        <begin position="1"/>
        <end position="21"/>
    </location>
</feature>
<keyword evidence="1" id="KW-0732">Signal</keyword>
<accession>A0A5B9Y7I7</accession>
<dbReference type="AlphaFoldDB" id="A0A5B9Y7I7"/>
<feature type="chain" id="PRO_5023028249" description="Lipoprotein" evidence="1">
    <location>
        <begin position="22"/>
        <end position="185"/>
    </location>
</feature>
<dbReference type="EMBL" id="CP043026">
    <property type="protein sequence ID" value="QEH62287.1"/>
    <property type="molecule type" value="Genomic_DNA"/>
</dbReference>
<reference evidence="2 3" key="1">
    <citation type="submission" date="2019-08" db="EMBL/GenBank/DDBJ databases">
        <title>Complete genome sequence of Spiroplasma chinense CCH (DSM 19755).</title>
        <authorList>
            <person name="Shen H.-Y."/>
            <person name="Lin Y.-C."/>
            <person name="Chou L."/>
            <person name="Kuo C.-H."/>
        </authorList>
    </citation>
    <scope>NUCLEOTIDE SEQUENCE [LARGE SCALE GENOMIC DNA]</scope>
    <source>
        <strain evidence="2 3">CCH</strain>
    </source>
</reference>
<sequence>MKKILLKLLSATVLTVPTSLAVSCEDPKHNVPSEPEPEETFWWQDYEIQKFDSAIDYLKANLKNHTLTSAYIYNNDLKGLSGKKLEEIYTKTLITFMTYNFEDVRDYIDSATQSYERNREYNYDIKDKNEKNIFNVVYNEGSYTGGLNSAVEEKINPLIFNDYKNVGDEKNLLLQFEMHMKWIQF</sequence>
<organism evidence="2 3">
    <name type="scientific">Spiroplasma chinense</name>
    <dbReference type="NCBI Taxonomy" id="216932"/>
    <lineage>
        <taxon>Bacteria</taxon>
        <taxon>Bacillati</taxon>
        <taxon>Mycoplasmatota</taxon>
        <taxon>Mollicutes</taxon>
        <taxon>Entomoplasmatales</taxon>
        <taxon>Spiroplasmataceae</taxon>
        <taxon>Spiroplasma</taxon>
    </lineage>
</organism>
<gene>
    <name evidence="2" type="ORF">SCHIN_v1c10940</name>
</gene>
<evidence type="ECO:0008006" key="4">
    <source>
        <dbReference type="Google" id="ProtNLM"/>
    </source>
</evidence>